<dbReference type="AlphaFoldDB" id="A0A9D4QX58"/>
<gene>
    <name evidence="1" type="ORF">DPMN_088282</name>
</gene>
<evidence type="ECO:0000313" key="2">
    <source>
        <dbReference type="Proteomes" id="UP000828390"/>
    </source>
</evidence>
<sequence>MRPISQLEVEIRAKAMLKLKRDGLLFAEEIMDRGSPYFNDRPRFAMDRYEFDMCCECKKPFYVGTASTECEETNTSPETVKCQKCISASEEVILGAFKIKNF</sequence>
<protein>
    <submittedName>
        <fullName evidence="1">Uncharacterized protein</fullName>
    </submittedName>
</protein>
<dbReference type="GO" id="GO:0005634">
    <property type="term" value="C:nucleus"/>
    <property type="evidence" value="ECO:0007669"/>
    <property type="project" value="TreeGrafter"/>
</dbReference>
<dbReference type="Proteomes" id="UP000828390">
    <property type="component" value="Unassembled WGS sequence"/>
</dbReference>
<dbReference type="GO" id="GO:0005886">
    <property type="term" value="C:plasma membrane"/>
    <property type="evidence" value="ECO:0007669"/>
    <property type="project" value="TreeGrafter"/>
</dbReference>
<organism evidence="1 2">
    <name type="scientific">Dreissena polymorpha</name>
    <name type="common">Zebra mussel</name>
    <name type="synonym">Mytilus polymorpha</name>
    <dbReference type="NCBI Taxonomy" id="45954"/>
    <lineage>
        <taxon>Eukaryota</taxon>
        <taxon>Metazoa</taxon>
        <taxon>Spiralia</taxon>
        <taxon>Lophotrochozoa</taxon>
        <taxon>Mollusca</taxon>
        <taxon>Bivalvia</taxon>
        <taxon>Autobranchia</taxon>
        <taxon>Heteroconchia</taxon>
        <taxon>Euheterodonta</taxon>
        <taxon>Imparidentia</taxon>
        <taxon>Neoheterodontei</taxon>
        <taxon>Myida</taxon>
        <taxon>Dreissenoidea</taxon>
        <taxon>Dreissenidae</taxon>
        <taxon>Dreissena</taxon>
    </lineage>
</organism>
<evidence type="ECO:0000313" key="1">
    <source>
        <dbReference type="EMBL" id="KAH3845987.1"/>
    </source>
</evidence>
<comment type="caution">
    <text evidence="1">The sequence shown here is derived from an EMBL/GenBank/DDBJ whole genome shotgun (WGS) entry which is preliminary data.</text>
</comment>
<reference evidence="1" key="2">
    <citation type="submission" date="2020-11" db="EMBL/GenBank/DDBJ databases">
        <authorList>
            <person name="McCartney M.A."/>
            <person name="Auch B."/>
            <person name="Kono T."/>
            <person name="Mallez S."/>
            <person name="Becker A."/>
            <person name="Gohl D.M."/>
            <person name="Silverstein K.A.T."/>
            <person name="Koren S."/>
            <person name="Bechman K.B."/>
            <person name="Herman A."/>
            <person name="Abrahante J.E."/>
            <person name="Garbe J."/>
        </authorList>
    </citation>
    <scope>NUCLEOTIDE SEQUENCE</scope>
    <source>
        <strain evidence="1">Duluth1</strain>
        <tissue evidence="1">Whole animal</tissue>
    </source>
</reference>
<accession>A0A9D4QX58</accession>
<dbReference type="GO" id="GO:0061630">
    <property type="term" value="F:ubiquitin protein ligase activity"/>
    <property type="evidence" value="ECO:0007669"/>
    <property type="project" value="TreeGrafter"/>
</dbReference>
<dbReference type="PANTHER" id="PTHR45943">
    <property type="entry name" value="E3 UBIQUITIN-PROTEIN LIGASE MYCBP2"/>
    <property type="match status" value="1"/>
</dbReference>
<proteinExistence type="predicted"/>
<name>A0A9D4QX58_DREPO</name>
<reference evidence="1" key="1">
    <citation type="journal article" date="2019" name="bioRxiv">
        <title>The Genome of the Zebra Mussel, Dreissena polymorpha: A Resource for Invasive Species Research.</title>
        <authorList>
            <person name="McCartney M.A."/>
            <person name="Auch B."/>
            <person name="Kono T."/>
            <person name="Mallez S."/>
            <person name="Zhang Y."/>
            <person name="Obille A."/>
            <person name="Becker A."/>
            <person name="Abrahante J.E."/>
            <person name="Garbe J."/>
            <person name="Badalamenti J.P."/>
            <person name="Herman A."/>
            <person name="Mangelson H."/>
            <person name="Liachko I."/>
            <person name="Sullivan S."/>
            <person name="Sone E.D."/>
            <person name="Koren S."/>
            <person name="Silverstein K.A.T."/>
            <person name="Beckman K.B."/>
            <person name="Gohl D.M."/>
        </authorList>
    </citation>
    <scope>NUCLEOTIDE SEQUENCE</scope>
    <source>
        <strain evidence="1">Duluth1</strain>
        <tissue evidence="1">Whole animal</tissue>
    </source>
</reference>
<dbReference type="PANTHER" id="PTHR45943:SF2">
    <property type="entry name" value="RING-TYPE DOMAIN-CONTAINING PROTEIN"/>
    <property type="match status" value="1"/>
</dbReference>
<dbReference type="EMBL" id="JAIWYP010000003">
    <property type="protein sequence ID" value="KAH3845987.1"/>
    <property type="molecule type" value="Genomic_DNA"/>
</dbReference>
<keyword evidence="2" id="KW-1185">Reference proteome</keyword>